<dbReference type="AlphaFoldDB" id="A0A848D6A1"/>
<dbReference type="RefSeq" id="WP_168973168.1">
    <property type="nucleotide sequence ID" value="NZ_JABAGJ010000002.1"/>
</dbReference>
<feature type="domain" description="IrrE N-terminal-like" evidence="1">
    <location>
        <begin position="89"/>
        <end position="187"/>
    </location>
</feature>
<gene>
    <name evidence="2" type="ORF">HF843_01765</name>
</gene>
<accession>A0A848D6A1</accession>
<reference evidence="2 3" key="1">
    <citation type="submission" date="2020-04" db="EMBL/GenBank/DDBJ databases">
        <authorList>
            <person name="Hitch T.C.A."/>
            <person name="Wylensek D."/>
            <person name="Clavel T."/>
        </authorList>
    </citation>
    <scope>NUCLEOTIDE SEQUENCE [LARGE SCALE GENOMIC DNA]</scope>
    <source>
        <strain evidence="2 3">WCA-130-P53-4B</strain>
    </source>
</reference>
<evidence type="ECO:0000313" key="3">
    <source>
        <dbReference type="Proteomes" id="UP000583419"/>
    </source>
</evidence>
<dbReference type="Gene3D" id="1.10.10.2910">
    <property type="match status" value="1"/>
</dbReference>
<organism evidence="2 3">
    <name type="scientific">Bifidobacterium boum</name>
    <dbReference type="NCBI Taxonomy" id="78343"/>
    <lineage>
        <taxon>Bacteria</taxon>
        <taxon>Bacillati</taxon>
        <taxon>Actinomycetota</taxon>
        <taxon>Actinomycetes</taxon>
        <taxon>Bifidobacteriales</taxon>
        <taxon>Bifidobacteriaceae</taxon>
        <taxon>Bifidobacterium</taxon>
    </lineage>
</organism>
<evidence type="ECO:0000313" key="2">
    <source>
        <dbReference type="EMBL" id="NMF01923.1"/>
    </source>
</evidence>
<protein>
    <submittedName>
        <fullName evidence="2">ImmA/IrrE family metallo-endopeptidase</fullName>
    </submittedName>
</protein>
<comment type="caution">
    <text evidence="2">The sequence shown here is derived from an EMBL/GenBank/DDBJ whole genome shotgun (WGS) entry which is preliminary data.</text>
</comment>
<dbReference type="Pfam" id="PF06114">
    <property type="entry name" value="Peptidase_M78"/>
    <property type="match status" value="1"/>
</dbReference>
<proteinExistence type="predicted"/>
<dbReference type="Proteomes" id="UP000583419">
    <property type="component" value="Unassembled WGS sequence"/>
</dbReference>
<dbReference type="EMBL" id="JABAGJ010000002">
    <property type="protein sequence ID" value="NMF01923.1"/>
    <property type="molecule type" value="Genomic_DNA"/>
</dbReference>
<dbReference type="InterPro" id="IPR010359">
    <property type="entry name" value="IrrE_HExxH"/>
</dbReference>
<sequence length="278" mass="30587">MAVSEFRSLVNSQVEAMLAAGRRLHPETFDDVSERSYRAFPKRWADQVRIEFVQGLGSSGNLASESAIVEQGHDLSGLFLPADCSIGRRPLIEIDARSFFRMHFTAFHELGHFLQRTDMDCYARLFSFDDRAEAKRFEESACNRFAAEVLLPDALVRSNLTPDGVVASDACRLFLNAHFASRQAVARRLAEYLPKGGSVSFFDMRGRLAVRAFASGRSEYGADPSAYEVRALTMLRQGDKDELVMDGETLGSGGAAAGRISAAKSRFAKGHGVFVVVS</sequence>
<evidence type="ECO:0000259" key="1">
    <source>
        <dbReference type="Pfam" id="PF06114"/>
    </source>
</evidence>
<name>A0A848D6A1_9BIFI</name>